<dbReference type="EMBL" id="JAUHTR010000002">
    <property type="protein sequence ID" value="MDN4524083.1"/>
    <property type="molecule type" value="Genomic_DNA"/>
</dbReference>
<dbReference type="NCBIfam" id="TIGR01312">
    <property type="entry name" value="XylB"/>
    <property type="match status" value="1"/>
</dbReference>
<evidence type="ECO:0000259" key="8">
    <source>
        <dbReference type="Pfam" id="PF02782"/>
    </source>
</evidence>
<keyword evidence="4 6" id="KW-0418">Kinase</keyword>
<dbReference type="InterPro" id="IPR050406">
    <property type="entry name" value="FGGY_Carb_Kinase"/>
</dbReference>
<dbReference type="InterPro" id="IPR006000">
    <property type="entry name" value="Xylulokinase"/>
</dbReference>
<dbReference type="Pfam" id="PF00370">
    <property type="entry name" value="FGGY_N"/>
    <property type="match status" value="1"/>
</dbReference>
<protein>
    <recommendedName>
        <fullName evidence="6">Xylulose kinase</fullName>
        <shortName evidence="6">Xylulokinase</shortName>
        <ecNumber evidence="6">2.7.1.17</ecNumber>
    </recommendedName>
</protein>
<dbReference type="CDD" id="cd07808">
    <property type="entry name" value="ASKHA_NBD_FGGY_EcXK-like"/>
    <property type="match status" value="1"/>
</dbReference>
<name>A0ABT8HTI6_9BACL</name>
<evidence type="ECO:0000259" key="7">
    <source>
        <dbReference type="Pfam" id="PF00370"/>
    </source>
</evidence>
<gene>
    <name evidence="6 9" type="primary">xylB</name>
    <name evidence="9" type="ORF">QYB97_06335</name>
</gene>
<dbReference type="PANTHER" id="PTHR43095">
    <property type="entry name" value="SUGAR KINASE"/>
    <property type="match status" value="1"/>
</dbReference>
<keyword evidence="10" id="KW-1185">Reference proteome</keyword>
<comment type="catalytic activity">
    <reaction evidence="6">
        <text>D-xylulose + ATP = D-xylulose 5-phosphate + ADP + H(+)</text>
        <dbReference type="Rhea" id="RHEA:10964"/>
        <dbReference type="ChEBI" id="CHEBI:15378"/>
        <dbReference type="ChEBI" id="CHEBI:17140"/>
        <dbReference type="ChEBI" id="CHEBI:30616"/>
        <dbReference type="ChEBI" id="CHEBI:57737"/>
        <dbReference type="ChEBI" id="CHEBI:456216"/>
        <dbReference type="EC" id="2.7.1.17"/>
    </reaction>
</comment>
<keyword evidence="5 6" id="KW-0067">ATP-binding</keyword>
<evidence type="ECO:0000256" key="3">
    <source>
        <dbReference type="ARBA" id="ARBA00022741"/>
    </source>
</evidence>
<evidence type="ECO:0000313" key="10">
    <source>
        <dbReference type="Proteomes" id="UP001172721"/>
    </source>
</evidence>
<dbReference type="Proteomes" id="UP001172721">
    <property type="component" value="Unassembled WGS sequence"/>
</dbReference>
<dbReference type="EC" id="2.7.1.17" evidence="6"/>
<dbReference type="InterPro" id="IPR018484">
    <property type="entry name" value="FGGY_N"/>
</dbReference>
<dbReference type="PANTHER" id="PTHR43095:SF5">
    <property type="entry name" value="XYLULOSE KINASE"/>
    <property type="match status" value="1"/>
</dbReference>
<feature type="domain" description="Carbohydrate kinase FGGY C-terminal" evidence="8">
    <location>
        <begin position="258"/>
        <end position="444"/>
    </location>
</feature>
<comment type="caution">
    <text evidence="9">The sequence shown here is derived from an EMBL/GenBank/DDBJ whole genome shotgun (WGS) entry which is preliminary data.</text>
</comment>
<dbReference type="PIRSF" id="PIRSF000538">
    <property type="entry name" value="GlpK"/>
    <property type="match status" value="1"/>
</dbReference>
<dbReference type="InterPro" id="IPR000577">
    <property type="entry name" value="Carb_kinase_FGGY"/>
</dbReference>
<feature type="domain" description="Carbohydrate kinase FGGY N-terminal" evidence="7">
    <location>
        <begin position="4"/>
        <end position="247"/>
    </location>
</feature>
<proteinExistence type="inferred from homology"/>
<reference evidence="9" key="1">
    <citation type="submission" date="2023-07" db="EMBL/GenBank/DDBJ databases">
        <title>Fictibacillus sp. isolated from freshwater pond.</title>
        <authorList>
            <person name="Kirdat K."/>
            <person name="Bhat A."/>
            <person name="Mourya A."/>
            <person name="Yadav A."/>
        </authorList>
    </citation>
    <scope>NUCLEOTIDE SEQUENCE</scope>
    <source>
        <strain evidence="9">NE201</strain>
    </source>
</reference>
<evidence type="ECO:0000256" key="2">
    <source>
        <dbReference type="ARBA" id="ARBA00022679"/>
    </source>
</evidence>
<keyword evidence="2 6" id="KW-0808">Transferase</keyword>
<keyword evidence="6" id="KW-0859">Xylose metabolism</keyword>
<keyword evidence="6" id="KW-0119">Carbohydrate metabolism</keyword>
<dbReference type="Gene3D" id="3.30.420.40">
    <property type="match status" value="2"/>
</dbReference>
<accession>A0ABT8HTI6</accession>
<evidence type="ECO:0000256" key="5">
    <source>
        <dbReference type="ARBA" id="ARBA00022840"/>
    </source>
</evidence>
<evidence type="ECO:0000256" key="4">
    <source>
        <dbReference type="ARBA" id="ARBA00022777"/>
    </source>
</evidence>
<dbReference type="RefSeq" id="WP_301165135.1">
    <property type="nucleotide sequence ID" value="NZ_JAUHTR010000002.1"/>
</dbReference>
<evidence type="ECO:0000256" key="6">
    <source>
        <dbReference type="RuleBase" id="RU364073"/>
    </source>
</evidence>
<comment type="similarity">
    <text evidence="1 6">Belongs to the FGGY kinase family.</text>
</comment>
<keyword evidence="3 6" id="KW-0547">Nucleotide-binding</keyword>
<dbReference type="GO" id="GO:0004856">
    <property type="term" value="F:D-xylulokinase activity"/>
    <property type="evidence" value="ECO:0007669"/>
    <property type="project" value="UniProtKB-EC"/>
</dbReference>
<dbReference type="InterPro" id="IPR018485">
    <property type="entry name" value="FGGY_C"/>
</dbReference>
<dbReference type="Pfam" id="PF02782">
    <property type="entry name" value="FGGY_C"/>
    <property type="match status" value="1"/>
</dbReference>
<sequence>MNCYLGIDLGTSSLKVLLVNSRGEVVSASSKAYPIHTPSPNWMEQNPSDWIAALKKAIAEIKENNPVEYGELKSIGMTGQMHGIVPVDQEGGVCSPAIIWSDQRNEAEAQQLKEWYSTEQWVDTTGNQPNISFSLGKIMWYKRHYPDLYQKTDVFLLPKDYIRMYLTGSRETDYTDGSATLMMDLSKREWSDDILSKADIEKNKLPSLCESTKTTGQVTKEAAMELGLAEGVPVVCGCGDAQAQAIGNGVMEESTWLCTIGTSGQLFVTSSELFNQSKDTIHTLCHPEQAKWAVMGATLSAGASLSWLAAQQYKNQIPIKQLMDEGSNARKDRGIPLFWPYLAGERTPYMDSGAKGAFIGFTAQSTRAETVRGLIEGVVYSLYHSMEYLKGRTGCTPERLVLSGGATLHPLWGQVVADVFGIPVHVKASKGGAALGAAMLAAVGVKDFPSLTEVMDHWELDKSSFVFHPDEKEAPYHQKRMNLYITGYGQMKEIFNGLHGMMEPHEQESLSL</sequence>
<organism evidence="9 10">
    <name type="scientific">Fictibacillus fluitans</name>
    <dbReference type="NCBI Taxonomy" id="3058422"/>
    <lineage>
        <taxon>Bacteria</taxon>
        <taxon>Bacillati</taxon>
        <taxon>Bacillota</taxon>
        <taxon>Bacilli</taxon>
        <taxon>Bacillales</taxon>
        <taxon>Fictibacillaceae</taxon>
        <taxon>Fictibacillus</taxon>
    </lineage>
</organism>
<dbReference type="SUPFAM" id="SSF53067">
    <property type="entry name" value="Actin-like ATPase domain"/>
    <property type="match status" value="2"/>
</dbReference>
<evidence type="ECO:0000313" key="9">
    <source>
        <dbReference type="EMBL" id="MDN4524083.1"/>
    </source>
</evidence>
<evidence type="ECO:0000256" key="1">
    <source>
        <dbReference type="ARBA" id="ARBA00009156"/>
    </source>
</evidence>
<dbReference type="InterPro" id="IPR043129">
    <property type="entry name" value="ATPase_NBD"/>
</dbReference>